<sequence length="71" mass="8246">MRLYRPGVISGPLAWAPVNRLNEKGYKIRANRVNYAPPAEKVANTIASWIEKNQEWVGTYDEPFSFKIFKF</sequence>
<protein>
    <submittedName>
        <fullName evidence="1">Uncharacterized protein</fullName>
    </submittedName>
</protein>
<evidence type="ECO:0000313" key="1">
    <source>
        <dbReference type="EMBL" id="EGJ32278.1"/>
    </source>
</evidence>
<proteinExistence type="predicted"/>
<reference evidence="2" key="1">
    <citation type="journal article" date="2011" name="Proc. Natl. Acad. Sci. U.S.A.">
        <title>Genomic insights into the physiology and ecology of the marine filamentous cyanobacterium Lyngbya majuscula.</title>
        <authorList>
            <person name="Jones A.C."/>
            <person name="Monroe E.A."/>
            <person name="Podell S."/>
            <person name="Hess W.R."/>
            <person name="Klages S."/>
            <person name="Esquenazi E."/>
            <person name="Niessen S."/>
            <person name="Hoover H."/>
            <person name="Rothmann M."/>
            <person name="Lasken R.S."/>
            <person name="Yates J.R.III."/>
            <person name="Reinhardt R."/>
            <person name="Kube M."/>
            <person name="Burkart M.D."/>
            <person name="Allen E.E."/>
            <person name="Dorrestein P.C."/>
            <person name="Gerwick W.H."/>
            <person name="Gerwick L."/>
        </authorList>
    </citation>
    <scope>NUCLEOTIDE SEQUENCE [LARGE SCALE GENOMIC DNA]</scope>
    <source>
        <strain evidence="2">3L</strain>
    </source>
</reference>
<keyword evidence="2" id="KW-1185">Reference proteome</keyword>
<dbReference type="eggNOG" id="COG0300">
    <property type="taxonomic scope" value="Bacteria"/>
</dbReference>
<dbReference type="HOGENOM" id="CLU_2735620_0_0_3"/>
<dbReference type="Proteomes" id="UP000003959">
    <property type="component" value="Unassembled WGS sequence"/>
</dbReference>
<evidence type="ECO:0000313" key="2">
    <source>
        <dbReference type="Proteomes" id="UP000003959"/>
    </source>
</evidence>
<organism evidence="1 2">
    <name type="scientific">Moorena producens 3L</name>
    <dbReference type="NCBI Taxonomy" id="489825"/>
    <lineage>
        <taxon>Bacteria</taxon>
        <taxon>Bacillati</taxon>
        <taxon>Cyanobacteriota</taxon>
        <taxon>Cyanophyceae</taxon>
        <taxon>Coleofasciculales</taxon>
        <taxon>Coleofasciculaceae</taxon>
        <taxon>Moorena</taxon>
    </lineage>
</organism>
<gene>
    <name evidence="1" type="ORF">LYNGBM3L_26840</name>
</gene>
<accession>F4XTA3</accession>
<name>F4XTA3_9CYAN</name>
<dbReference type="AlphaFoldDB" id="F4XTA3"/>
<dbReference type="EMBL" id="GL890927">
    <property type="protein sequence ID" value="EGJ32278.1"/>
    <property type="molecule type" value="Genomic_DNA"/>
</dbReference>